<evidence type="ECO:0000256" key="3">
    <source>
        <dbReference type="ARBA" id="ARBA00022741"/>
    </source>
</evidence>
<evidence type="ECO:0000256" key="4">
    <source>
        <dbReference type="ARBA" id="ARBA00022777"/>
    </source>
</evidence>
<accession>A0A0C3FLI9</accession>
<dbReference type="InterPro" id="IPR008271">
    <property type="entry name" value="Ser/Thr_kinase_AS"/>
</dbReference>
<dbReference type="AlphaFoldDB" id="A0A0C3FLI9"/>
<evidence type="ECO:0000256" key="7">
    <source>
        <dbReference type="RuleBase" id="RU000304"/>
    </source>
</evidence>
<dbReference type="InterPro" id="IPR000719">
    <property type="entry name" value="Prot_kinase_dom"/>
</dbReference>
<dbReference type="InterPro" id="IPR051175">
    <property type="entry name" value="CLK_kinases"/>
</dbReference>
<keyword evidence="10" id="KW-1185">Reference proteome</keyword>
<dbReference type="GO" id="GO:0005634">
    <property type="term" value="C:nucleus"/>
    <property type="evidence" value="ECO:0007669"/>
    <property type="project" value="TreeGrafter"/>
</dbReference>
<dbReference type="Gene3D" id="3.30.200.20">
    <property type="entry name" value="Phosphorylase Kinase, domain 1"/>
    <property type="match status" value="1"/>
</dbReference>
<feature type="binding site" evidence="6">
    <location>
        <position position="83"/>
    </location>
    <ligand>
        <name>ATP</name>
        <dbReference type="ChEBI" id="CHEBI:30616"/>
    </ligand>
</feature>
<keyword evidence="3 6" id="KW-0547">Nucleotide-binding</keyword>
<keyword evidence="4" id="KW-0418">Kinase</keyword>
<dbReference type="PROSITE" id="PS50011">
    <property type="entry name" value="PROTEIN_KINASE_DOM"/>
    <property type="match status" value="1"/>
</dbReference>
<evidence type="ECO:0000256" key="6">
    <source>
        <dbReference type="PROSITE-ProRule" id="PRU10141"/>
    </source>
</evidence>
<evidence type="ECO:0000256" key="1">
    <source>
        <dbReference type="ARBA" id="ARBA00022527"/>
    </source>
</evidence>
<dbReference type="HOGENOM" id="CLU_000288_81_13_1"/>
<dbReference type="PANTHER" id="PTHR45646:SF11">
    <property type="entry name" value="SERINE_THREONINE-PROTEIN KINASE DOA"/>
    <property type="match status" value="1"/>
</dbReference>
<organism evidence="9 10">
    <name type="scientific">Piloderma croceum (strain F 1598)</name>
    <dbReference type="NCBI Taxonomy" id="765440"/>
    <lineage>
        <taxon>Eukaryota</taxon>
        <taxon>Fungi</taxon>
        <taxon>Dikarya</taxon>
        <taxon>Basidiomycota</taxon>
        <taxon>Agaricomycotina</taxon>
        <taxon>Agaricomycetes</taxon>
        <taxon>Agaricomycetidae</taxon>
        <taxon>Atheliales</taxon>
        <taxon>Atheliaceae</taxon>
        <taxon>Piloderma</taxon>
    </lineage>
</organism>
<dbReference type="InParanoid" id="A0A0C3FLI9"/>
<keyword evidence="2" id="KW-0808">Transferase</keyword>
<name>A0A0C3FLI9_PILCF</name>
<dbReference type="Proteomes" id="UP000054166">
    <property type="component" value="Unassembled WGS sequence"/>
</dbReference>
<reference evidence="10" key="2">
    <citation type="submission" date="2015-01" db="EMBL/GenBank/DDBJ databases">
        <title>Evolutionary Origins and Diversification of the Mycorrhizal Mutualists.</title>
        <authorList>
            <consortium name="DOE Joint Genome Institute"/>
            <consortium name="Mycorrhizal Genomics Consortium"/>
            <person name="Kohler A."/>
            <person name="Kuo A."/>
            <person name="Nagy L.G."/>
            <person name="Floudas D."/>
            <person name="Copeland A."/>
            <person name="Barry K.W."/>
            <person name="Cichocki N."/>
            <person name="Veneault-Fourrey C."/>
            <person name="LaButti K."/>
            <person name="Lindquist E.A."/>
            <person name="Lipzen A."/>
            <person name="Lundell T."/>
            <person name="Morin E."/>
            <person name="Murat C."/>
            <person name="Riley R."/>
            <person name="Ohm R."/>
            <person name="Sun H."/>
            <person name="Tunlid A."/>
            <person name="Henrissat B."/>
            <person name="Grigoriev I.V."/>
            <person name="Hibbett D.S."/>
            <person name="Martin F."/>
        </authorList>
    </citation>
    <scope>NUCLEOTIDE SEQUENCE [LARGE SCALE GENOMIC DNA]</scope>
    <source>
        <strain evidence="10">F 1598</strain>
    </source>
</reference>
<dbReference type="GO" id="GO:0005524">
    <property type="term" value="F:ATP binding"/>
    <property type="evidence" value="ECO:0007669"/>
    <property type="project" value="UniProtKB-UniRule"/>
</dbReference>
<dbReference type="GO" id="GO:0004674">
    <property type="term" value="F:protein serine/threonine kinase activity"/>
    <property type="evidence" value="ECO:0007669"/>
    <property type="project" value="UniProtKB-KW"/>
</dbReference>
<dbReference type="SUPFAM" id="SSF56112">
    <property type="entry name" value="Protein kinase-like (PK-like)"/>
    <property type="match status" value="1"/>
</dbReference>
<dbReference type="InterPro" id="IPR017441">
    <property type="entry name" value="Protein_kinase_ATP_BS"/>
</dbReference>
<dbReference type="EMBL" id="KN832986">
    <property type="protein sequence ID" value="KIM84915.1"/>
    <property type="molecule type" value="Genomic_DNA"/>
</dbReference>
<dbReference type="OrthoDB" id="5979581at2759"/>
<dbReference type="InterPro" id="IPR011009">
    <property type="entry name" value="Kinase-like_dom_sf"/>
</dbReference>
<dbReference type="GO" id="GO:0043484">
    <property type="term" value="P:regulation of RNA splicing"/>
    <property type="evidence" value="ECO:0007669"/>
    <property type="project" value="TreeGrafter"/>
</dbReference>
<evidence type="ECO:0000256" key="2">
    <source>
        <dbReference type="ARBA" id="ARBA00022679"/>
    </source>
</evidence>
<dbReference type="SMART" id="SM00220">
    <property type="entry name" value="S_TKc"/>
    <property type="match status" value="1"/>
</dbReference>
<comment type="similarity">
    <text evidence="7">Belongs to the protein kinase superfamily.</text>
</comment>
<dbReference type="Gene3D" id="1.10.510.10">
    <property type="entry name" value="Transferase(Phosphotransferase) domain 1"/>
    <property type="match status" value="2"/>
</dbReference>
<dbReference type="Pfam" id="PF00069">
    <property type="entry name" value="Pkinase"/>
    <property type="match status" value="1"/>
</dbReference>
<evidence type="ECO:0000313" key="9">
    <source>
        <dbReference type="EMBL" id="KIM84915.1"/>
    </source>
</evidence>
<feature type="domain" description="Protein kinase" evidence="8">
    <location>
        <begin position="54"/>
        <end position="293"/>
    </location>
</feature>
<proteinExistence type="inferred from homology"/>
<evidence type="ECO:0000256" key="5">
    <source>
        <dbReference type="ARBA" id="ARBA00022840"/>
    </source>
</evidence>
<keyword evidence="5 6" id="KW-0067">ATP-binding</keyword>
<evidence type="ECO:0000259" key="8">
    <source>
        <dbReference type="PROSITE" id="PS50011"/>
    </source>
</evidence>
<dbReference type="PANTHER" id="PTHR45646">
    <property type="entry name" value="SERINE/THREONINE-PROTEIN KINASE DOA-RELATED"/>
    <property type="match status" value="1"/>
</dbReference>
<gene>
    <name evidence="9" type="ORF">PILCRDRAFT_817739</name>
</gene>
<evidence type="ECO:0000313" key="10">
    <source>
        <dbReference type="Proteomes" id="UP000054166"/>
    </source>
</evidence>
<sequence length="293" mass="32927">MHTQAASRPSNKHLSANVEGNLKFIEEPLEISMDEGHGFLKIEFSDTMGPDHQYRVVRKLGWGMNSSVWMAFNEQEKRYVAIKALTGYSTDLTLRSIMSELAALKQLASRSPVSGLTSSHCIQLLSHFIHPGKDHRVGDHLCLVTEILGGDIKSLQKSMNQAFPLPLAKRILLHTLHGIAYMHSCEIVHTDLKHDNIMFDASSLTSDDFAALIEADPPRLHIIFFDEITANALRAPETILGGPWNEKVDIWTFGCLVFELIVNSDLFKYEAYEQYGLDAPTGHLWQMMCFTGE</sequence>
<protein>
    <recommendedName>
        <fullName evidence="8">Protein kinase domain-containing protein</fullName>
    </recommendedName>
</protein>
<dbReference type="PROSITE" id="PS00108">
    <property type="entry name" value="PROTEIN_KINASE_ST"/>
    <property type="match status" value="1"/>
</dbReference>
<keyword evidence="1 7" id="KW-0723">Serine/threonine-protein kinase</keyword>
<dbReference type="PROSITE" id="PS00107">
    <property type="entry name" value="PROTEIN_KINASE_ATP"/>
    <property type="match status" value="1"/>
</dbReference>
<reference evidence="9 10" key="1">
    <citation type="submission" date="2014-04" db="EMBL/GenBank/DDBJ databases">
        <authorList>
            <consortium name="DOE Joint Genome Institute"/>
            <person name="Kuo A."/>
            <person name="Tarkka M."/>
            <person name="Buscot F."/>
            <person name="Kohler A."/>
            <person name="Nagy L.G."/>
            <person name="Floudas D."/>
            <person name="Copeland A."/>
            <person name="Barry K.W."/>
            <person name="Cichocki N."/>
            <person name="Veneault-Fourrey C."/>
            <person name="LaButti K."/>
            <person name="Lindquist E.A."/>
            <person name="Lipzen A."/>
            <person name="Lundell T."/>
            <person name="Morin E."/>
            <person name="Murat C."/>
            <person name="Sun H."/>
            <person name="Tunlid A."/>
            <person name="Henrissat B."/>
            <person name="Grigoriev I.V."/>
            <person name="Hibbett D.S."/>
            <person name="Martin F."/>
            <person name="Nordberg H.P."/>
            <person name="Cantor M.N."/>
            <person name="Hua S.X."/>
        </authorList>
    </citation>
    <scope>NUCLEOTIDE SEQUENCE [LARGE SCALE GENOMIC DNA]</scope>
    <source>
        <strain evidence="9 10">F 1598</strain>
    </source>
</reference>